<reference evidence="3" key="1">
    <citation type="submission" date="2019-11" db="EMBL/GenBank/DDBJ databases">
        <title>Genomic insights into an expanded diversity of filamentous marine cyanobacteria reveals the extraordinary biosynthetic potential of Moorea and Okeania.</title>
        <authorList>
            <person name="Ferreira Leao T."/>
            <person name="Wang M."/>
            <person name="Moss N."/>
            <person name="Da Silva R."/>
            <person name="Sanders J."/>
            <person name="Nurk S."/>
            <person name="Gurevich A."/>
            <person name="Humphrey G."/>
            <person name="Reher R."/>
            <person name="Zhu Q."/>
            <person name="Belda-Ferre P."/>
            <person name="Glukhov E."/>
            <person name="Rex R."/>
            <person name="Dorrestein P.C."/>
            <person name="Knight R."/>
            <person name="Pevzner P."/>
            <person name="Gerwick W.H."/>
            <person name="Gerwick L."/>
        </authorList>
    </citation>
    <scope>NUCLEOTIDE SEQUENCE</scope>
    <source>
        <strain evidence="3">SIO1C4</strain>
    </source>
</reference>
<evidence type="ECO:0000259" key="2">
    <source>
        <dbReference type="Pfam" id="PF18920"/>
    </source>
</evidence>
<name>A0A6B3N6J4_9CYAN</name>
<protein>
    <recommendedName>
        <fullName evidence="2">DUF5671 domain-containing protein</fullName>
    </recommendedName>
</protein>
<dbReference type="InterPro" id="IPR043728">
    <property type="entry name" value="DUF5671"/>
</dbReference>
<gene>
    <name evidence="3" type="ORF">F6J89_00870</name>
</gene>
<dbReference type="AlphaFoldDB" id="A0A6B3N6J4"/>
<organism evidence="3">
    <name type="scientific">Symploca sp. SIO1C4</name>
    <dbReference type="NCBI Taxonomy" id="2607765"/>
    <lineage>
        <taxon>Bacteria</taxon>
        <taxon>Bacillati</taxon>
        <taxon>Cyanobacteriota</taxon>
        <taxon>Cyanophyceae</taxon>
        <taxon>Coleofasciculales</taxon>
        <taxon>Coleofasciculaceae</taxon>
        <taxon>Symploca</taxon>
    </lineage>
</organism>
<feature type="transmembrane region" description="Helical" evidence="1">
    <location>
        <begin position="163"/>
        <end position="188"/>
    </location>
</feature>
<dbReference type="Pfam" id="PF18920">
    <property type="entry name" value="DUF5671"/>
    <property type="match status" value="1"/>
</dbReference>
<sequence length="227" mass="26092">MAREDSSKRPPAPESRSDLVNFIEAARARGASDEFISKLLRSFGWSQREIERAFFQVYERLTNQSIPMPAGRSIESAQDAFFYLLCFSTLAIWTQALGQLAFIFINTYIPNPLQQSFSNPASEVAFCLARLIVSYPVYIIVMRQLLRELSVYPEKYQSGVRKWLTYLTLLVVSLITLGTLIAFLYSFLGGDLTFRFILKVIVVLVIDGGVLWYYFVWLRRQPARVRS</sequence>
<keyword evidence="1" id="KW-1133">Transmembrane helix</keyword>
<feature type="transmembrane region" description="Helical" evidence="1">
    <location>
        <begin position="121"/>
        <end position="142"/>
    </location>
</feature>
<dbReference type="EMBL" id="JAAHFQ010000009">
    <property type="protein sequence ID" value="NER26242.1"/>
    <property type="molecule type" value="Genomic_DNA"/>
</dbReference>
<accession>A0A6B3N6J4</accession>
<keyword evidence="1" id="KW-0812">Transmembrane</keyword>
<evidence type="ECO:0000256" key="1">
    <source>
        <dbReference type="SAM" id="Phobius"/>
    </source>
</evidence>
<proteinExistence type="predicted"/>
<keyword evidence="1" id="KW-0472">Membrane</keyword>
<feature type="domain" description="DUF5671" evidence="2">
    <location>
        <begin position="79"/>
        <end position="206"/>
    </location>
</feature>
<feature type="transmembrane region" description="Helical" evidence="1">
    <location>
        <begin position="194"/>
        <end position="216"/>
    </location>
</feature>
<comment type="caution">
    <text evidence="3">The sequence shown here is derived from an EMBL/GenBank/DDBJ whole genome shotgun (WGS) entry which is preliminary data.</text>
</comment>
<feature type="transmembrane region" description="Helical" evidence="1">
    <location>
        <begin position="81"/>
        <end position="109"/>
    </location>
</feature>
<evidence type="ECO:0000313" key="3">
    <source>
        <dbReference type="EMBL" id="NER26242.1"/>
    </source>
</evidence>